<dbReference type="Pfam" id="PF13966">
    <property type="entry name" value="zf-RVT"/>
    <property type="match status" value="1"/>
</dbReference>
<keyword evidence="1" id="KW-0175">Coiled coil</keyword>
<sequence>MFAPTVKHWATLEQILCYLKGAPGLGILYRNHDHTRIECFADVNWAGSKIDRRSTIGYCVFVGGNLVHDHFGHRETPSSQSRSINLRDTNIAADDSGRKIEKVKVTTSNPFNALTEENTDIDAEAGQRIITDKGVQECTKGWVCNFFYKVKDRHDQRTSRQTITEMQCRDEQKSHSQTYTTWELSIITSCNINLDIEEHTLMDKDKLEDENMNIVAYANPQNRTKEVNVRPNGEYQSIVKWTKEETSATSQGDIFPSPLQIECVDGTQISEQEELLALAYCEQANEALGNSTFNTCRYKENQIKVAQQERAKVEEQDECDDQNNLIEVCIEAGLSTQEITKKRKIKPQGPIRVNPVRTSIVYPWLVGGDFNLILSPEEKIGGLPVYPSEVEDFAFCTNSCELVDIRLNGSPFTWWNGRADEECIFKRLDRIFVNNLFLGEMGNVKLDILARSGSDHAPMLLTCGGQVPHLYKPFRFLKFWTEKEEFKEVVQQNWVADGTSDVFVNLKLKMKRTRQALRKWSRECYGDIFQQLIIREDIVRVKEQLFEKTPSTVNREKADGTWAEGKEVETEANKFYHEQFTGGSDDIDMTLIDLVPGMVSEEHNVQLNRSLSLDEVRRVVFELNGASASGPDGFTETSMPSSLQGLPMSVAGRHTKLISNNQSGFVKGRSITKNVLLAQEIIVDIRKRSNTANVVFKLDMEKAYDRVDWGFMMKVLAKMGFNNVFSDKIWRLVANNWYSVLINGQASRFFHSTRGVKQGDPLSPSLFILVAEVLSRALNNLHSCPQYKSFGLPKWSENISHLAYADDTIIFANADNFSINLLMNTLQEYERQSGQKINRDESAFFVHNMAAHRDIQLIEECSGFPRGKFPLTYLGCPIGHARKRKTHFADLMKKVLNKLQVWKGKLLSFGGKEEFRKVWKTGGSFKISFFFWRLVKQRIPIGELLVKMRIEEVVYCCCCDLNMDETWEHLFVACHKAQFLWNVVGRAAGIEGPFLQLKDTIFKWWNANCSAKLRPLFNAIPGLILWEIWKGRNTVKHGGKISRYSMLAEITRNIHNLAMVRYPWLRNIPKDWSMMVKFFENYRSVLATKVIFWVPPNMGVYKCNTDCASKGNPGPSAGGFCIRNWNGEFIYAASQELDFKTSLEAEVITFERGLQFCMSNNLLPVILETDSLIVSKILDGIWETPWSISLLIKKIQWLRRDGQVEVSHVFGEGNKVVNYFANFIFSCAESLICNIMSSCYFNANDKEIMKKEQDVPHLKNMGLNRSSLDSGISSL</sequence>
<feature type="domain" description="Reverse transcriptase" evidence="2">
    <location>
        <begin position="627"/>
        <end position="878"/>
    </location>
</feature>
<dbReference type="PANTHER" id="PTHR46890">
    <property type="entry name" value="NON-LTR RETROLELEMENT REVERSE TRANSCRIPTASE-LIKE PROTEIN-RELATED"/>
    <property type="match status" value="1"/>
</dbReference>
<evidence type="ECO:0000313" key="3">
    <source>
        <dbReference type="EMBL" id="WMV33530.1"/>
    </source>
</evidence>
<dbReference type="CDD" id="cd01650">
    <property type="entry name" value="RT_nLTR_like"/>
    <property type="match status" value="1"/>
</dbReference>
<dbReference type="Proteomes" id="UP001234989">
    <property type="component" value="Chromosome 6"/>
</dbReference>
<dbReference type="Gene3D" id="3.30.420.10">
    <property type="entry name" value="Ribonuclease H-like superfamily/Ribonuclease H"/>
    <property type="match status" value="1"/>
</dbReference>
<dbReference type="InterPro" id="IPR012337">
    <property type="entry name" value="RNaseH-like_sf"/>
</dbReference>
<evidence type="ECO:0000256" key="1">
    <source>
        <dbReference type="SAM" id="Coils"/>
    </source>
</evidence>
<dbReference type="PANTHER" id="PTHR46890:SF48">
    <property type="entry name" value="RNA-DIRECTED DNA POLYMERASE"/>
    <property type="match status" value="1"/>
</dbReference>
<accession>A0AAF0R359</accession>
<evidence type="ECO:0000313" key="4">
    <source>
        <dbReference type="Proteomes" id="UP001234989"/>
    </source>
</evidence>
<name>A0AAF0R359_SOLVR</name>
<dbReference type="GO" id="GO:0004523">
    <property type="term" value="F:RNA-DNA hybrid ribonuclease activity"/>
    <property type="evidence" value="ECO:0007669"/>
    <property type="project" value="InterPro"/>
</dbReference>
<dbReference type="InterPro" id="IPR036397">
    <property type="entry name" value="RNaseH_sf"/>
</dbReference>
<dbReference type="SUPFAM" id="SSF53098">
    <property type="entry name" value="Ribonuclease H-like"/>
    <property type="match status" value="1"/>
</dbReference>
<dbReference type="InterPro" id="IPR002156">
    <property type="entry name" value="RNaseH_domain"/>
</dbReference>
<dbReference type="SUPFAM" id="SSF56672">
    <property type="entry name" value="DNA/RNA polymerases"/>
    <property type="match status" value="1"/>
</dbReference>
<dbReference type="InterPro" id="IPR044730">
    <property type="entry name" value="RNase_H-like_dom_plant"/>
</dbReference>
<dbReference type="InterPro" id="IPR036691">
    <property type="entry name" value="Endo/exonu/phosph_ase_sf"/>
</dbReference>
<dbReference type="CDD" id="cd06222">
    <property type="entry name" value="RNase_H_like"/>
    <property type="match status" value="1"/>
</dbReference>
<gene>
    <name evidence="3" type="ORF">MTR67_026915</name>
</gene>
<organism evidence="3 4">
    <name type="scientific">Solanum verrucosum</name>
    <dbReference type="NCBI Taxonomy" id="315347"/>
    <lineage>
        <taxon>Eukaryota</taxon>
        <taxon>Viridiplantae</taxon>
        <taxon>Streptophyta</taxon>
        <taxon>Embryophyta</taxon>
        <taxon>Tracheophyta</taxon>
        <taxon>Spermatophyta</taxon>
        <taxon>Magnoliopsida</taxon>
        <taxon>eudicotyledons</taxon>
        <taxon>Gunneridae</taxon>
        <taxon>Pentapetalae</taxon>
        <taxon>asterids</taxon>
        <taxon>lamiids</taxon>
        <taxon>Solanales</taxon>
        <taxon>Solanaceae</taxon>
        <taxon>Solanoideae</taxon>
        <taxon>Solaneae</taxon>
        <taxon>Solanum</taxon>
    </lineage>
</organism>
<dbReference type="PROSITE" id="PS50878">
    <property type="entry name" value="RT_POL"/>
    <property type="match status" value="1"/>
</dbReference>
<proteinExistence type="predicted"/>
<dbReference type="GO" id="GO:0003676">
    <property type="term" value="F:nucleic acid binding"/>
    <property type="evidence" value="ECO:0007669"/>
    <property type="project" value="InterPro"/>
</dbReference>
<dbReference type="Pfam" id="PF00078">
    <property type="entry name" value="RVT_1"/>
    <property type="match status" value="1"/>
</dbReference>
<dbReference type="InterPro" id="IPR043502">
    <property type="entry name" value="DNA/RNA_pol_sf"/>
</dbReference>
<evidence type="ECO:0000259" key="2">
    <source>
        <dbReference type="PROSITE" id="PS50878"/>
    </source>
</evidence>
<dbReference type="SUPFAM" id="SSF56219">
    <property type="entry name" value="DNase I-like"/>
    <property type="match status" value="1"/>
</dbReference>
<dbReference type="AlphaFoldDB" id="A0AAF0R359"/>
<dbReference type="Pfam" id="PF13456">
    <property type="entry name" value="RVT_3"/>
    <property type="match status" value="1"/>
</dbReference>
<dbReference type="EMBL" id="CP133617">
    <property type="protein sequence ID" value="WMV33530.1"/>
    <property type="molecule type" value="Genomic_DNA"/>
</dbReference>
<dbReference type="InterPro" id="IPR000477">
    <property type="entry name" value="RT_dom"/>
</dbReference>
<dbReference type="Gene3D" id="3.60.10.10">
    <property type="entry name" value="Endonuclease/exonuclease/phosphatase"/>
    <property type="match status" value="1"/>
</dbReference>
<protein>
    <recommendedName>
        <fullName evidence="2">Reverse transcriptase domain-containing protein</fullName>
    </recommendedName>
</protein>
<dbReference type="InterPro" id="IPR026960">
    <property type="entry name" value="RVT-Znf"/>
</dbReference>
<dbReference type="InterPro" id="IPR052343">
    <property type="entry name" value="Retrotransposon-Effector_Assoc"/>
</dbReference>
<feature type="coiled-coil region" evidence="1">
    <location>
        <begin position="296"/>
        <end position="325"/>
    </location>
</feature>
<keyword evidence="4" id="KW-1185">Reference proteome</keyword>
<reference evidence="3" key="1">
    <citation type="submission" date="2023-08" db="EMBL/GenBank/DDBJ databases">
        <title>A de novo genome assembly of Solanum verrucosum Schlechtendal, a Mexican diploid species geographically isolated from the other diploid A-genome species in potato relatives.</title>
        <authorList>
            <person name="Hosaka K."/>
        </authorList>
    </citation>
    <scope>NUCLEOTIDE SEQUENCE</scope>
    <source>
        <tissue evidence="3">Young leaves</tissue>
    </source>
</reference>